<feature type="transmembrane region" description="Helical" evidence="7">
    <location>
        <begin position="627"/>
        <end position="648"/>
    </location>
</feature>
<dbReference type="RefSeq" id="WP_372433638.1">
    <property type="nucleotide sequence ID" value="NZ_BMJH01000003.1"/>
</dbReference>
<feature type="transmembrane region" description="Helical" evidence="7">
    <location>
        <begin position="121"/>
        <end position="141"/>
    </location>
</feature>
<dbReference type="PANTHER" id="PTHR34820">
    <property type="entry name" value="INNER MEMBRANE PROTEIN YEBZ"/>
    <property type="match status" value="1"/>
</dbReference>
<dbReference type="InterPro" id="IPR019108">
    <property type="entry name" value="Caa3_assmbl_CtaG-rel"/>
</dbReference>
<reference evidence="9" key="2">
    <citation type="submission" date="2020-09" db="EMBL/GenBank/DDBJ databases">
        <authorList>
            <person name="Sun Q."/>
            <person name="Zhou Y."/>
        </authorList>
    </citation>
    <scope>NUCLEOTIDE SEQUENCE</scope>
    <source>
        <strain evidence="9">CGMCC 1.15478</strain>
    </source>
</reference>
<feature type="transmembrane region" description="Helical" evidence="7">
    <location>
        <begin position="545"/>
        <end position="566"/>
    </location>
</feature>
<feature type="region of interest" description="Disordered" evidence="6">
    <location>
        <begin position="1"/>
        <end position="26"/>
    </location>
</feature>
<feature type="transmembrane region" description="Helical" evidence="7">
    <location>
        <begin position="170"/>
        <end position="189"/>
    </location>
</feature>
<feature type="transmembrane region" description="Helical" evidence="7">
    <location>
        <begin position="196"/>
        <end position="215"/>
    </location>
</feature>
<sequence>MPSADSPPTVESEAQPPRDAPPTHQNLGVASASAMKLVAVVVATIAAMVAAGLAGLSSVQELASFGLPDPGAVTRFGLPAVQAVGMLAGVAAVGAALHAAFLSPPQSNGVVDVGGYRSLRIVSSAAAIYAACAVLMVPLTLSEISGEALRTALRPENLWSSIGLVDNAEAWAWTAVIAAALAISARIVLRWSWTVPLFALSILSLMPIVLTGHSASGGSHDIATNSFFWHIVGASIWAGGLFAVLVHAWCGGTHLNVAVRRYSSIAGVAFAVVGISGVINAMVRIQLDDLLSSTYGLLIVAKVAALVALGAFGVAQRRRVVAAVTKNPAARTPFIALATVEVAILAATYGLAIGLSRTPPPPPASIPTLMEVELGYNLTEPPTFLILMTNWRFDLIFGTAAIVMALLYLRGVWTLHKRGDAWPVIRTVSWISGTVVLLVATSSGVGKYAHAMFSVHMSSHMLLSMLVPVLLVLGGPVTLALRALKPAGKGGVPGPREWILAGVHSPVSKVLTQPIVAAVLFVAGFYVLYFGGIFDSVVASHTAHILMNVHFLASGYLFYWVVIGVDPSPHPMQPLSKLGLLFATLPFHAFFGIALMNMETVMGGWYYRQLDLPWVDDLLYDQSVGGSIAWGTGEIPVILVMIALFVQWSSSDRRTARRIDRAADKDNDAELAAYNAMFAELARREQK</sequence>
<dbReference type="Proteomes" id="UP000641514">
    <property type="component" value="Unassembled WGS sequence"/>
</dbReference>
<comment type="caution">
    <text evidence="9">The sequence shown here is derived from an EMBL/GenBank/DDBJ whole genome shotgun (WGS) entry which is preliminary data.</text>
</comment>
<feature type="transmembrane region" description="Helical" evidence="7">
    <location>
        <begin position="334"/>
        <end position="355"/>
    </location>
</feature>
<dbReference type="GO" id="GO:0006825">
    <property type="term" value="P:copper ion transport"/>
    <property type="evidence" value="ECO:0007669"/>
    <property type="project" value="InterPro"/>
</dbReference>
<evidence type="ECO:0000256" key="4">
    <source>
        <dbReference type="ARBA" id="ARBA00022989"/>
    </source>
</evidence>
<gene>
    <name evidence="9" type="ORF">GCM10011410_27080</name>
</gene>
<feature type="transmembrane region" description="Helical" evidence="7">
    <location>
        <begin position="262"/>
        <end position="283"/>
    </location>
</feature>
<dbReference type="Pfam" id="PF05425">
    <property type="entry name" value="CopD"/>
    <property type="match status" value="1"/>
</dbReference>
<protein>
    <submittedName>
        <fullName evidence="9">ABC transporter permease</fullName>
    </submittedName>
</protein>
<organism evidence="9 10">
    <name type="scientific">Hoyosella rhizosphaerae</name>
    <dbReference type="NCBI Taxonomy" id="1755582"/>
    <lineage>
        <taxon>Bacteria</taxon>
        <taxon>Bacillati</taxon>
        <taxon>Actinomycetota</taxon>
        <taxon>Actinomycetes</taxon>
        <taxon>Mycobacteriales</taxon>
        <taxon>Hoyosellaceae</taxon>
        <taxon>Hoyosella</taxon>
    </lineage>
</organism>
<evidence type="ECO:0000313" key="9">
    <source>
        <dbReference type="EMBL" id="GGC72576.1"/>
    </source>
</evidence>
<feature type="transmembrane region" description="Helical" evidence="7">
    <location>
        <begin position="295"/>
        <end position="314"/>
    </location>
</feature>
<feature type="transmembrane region" description="Helical" evidence="7">
    <location>
        <begin position="578"/>
        <end position="607"/>
    </location>
</feature>
<evidence type="ECO:0000313" key="10">
    <source>
        <dbReference type="Proteomes" id="UP000641514"/>
    </source>
</evidence>
<name>A0A916UGG1_9ACTN</name>
<dbReference type="InterPro" id="IPR008457">
    <property type="entry name" value="Cu-R_CopD_dom"/>
</dbReference>
<dbReference type="EMBL" id="BMJH01000003">
    <property type="protein sequence ID" value="GGC72576.1"/>
    <property type="molecule type" value="Genomic_DNA"/>
</dbReference>
<comment type="subcellular location">
    <subcellularLocation>
        <location evidence="1">Cell membrane</location>
        <topology evidence="1">Multi-pass membrane protein</topology>
    </subcellularLocation>
</comment>
<feature type="transmembrane region" description="Helical" evidence="7">
    <location>
        <begin position="391"/>
        <end position="409"/>
    </location>
</feature>
<dbReference type="GO" id="GO:0005886">
    <property type="term" value="C:plasma membrane"/>
    <property type="evidence" value="ECO:0007669"/>
    <property type="project" value="UniProtKB-SubCell"/>
</dbReference>
<feature type="transmembrane region" description="Helical" evidence="7">
    <location>
        <begin position="227"/>
        <end position="250"/>
    </location>
</feature>
<feature type="transmembrane region" description="Helical" evidence="7">
    <location>
        <begin position="515"/>
        <end position="533"/>
    </location>
</feature>
<keyword evidence="2" id="KW-1003">Cell membrane</keyword>
<dbReference type="InterPro" id="IPR032694">
    <property type="entry name" value="CopC/D"/>
</dbReference>
<proteinExistence type="predicted"/>
<accession>A0A916UGG1</accession>
<evidence type="ECO:0000256" key="6">
    <source>
        <dbReference type="SAM" id="MobiDB-lite"/>
    </source>
</evidence>
<keyword evidence="3 7" id="KW-0812">Transmembrane</keyword>
<evidence type="ECO:0000256" key="1">
    <source>
        <dbReference type="ARBA" id="ARBA00004651"/>
    </source>
</evidence>
<keyword evidence="4 7" id="KW-1133">Transmembrane helix</keyword>
<feature type="transmembrane region" description="Helical" evidence="7">
    <location>
        <begin position="461"/>
        <end position="481"/>
    </location>
</feature>
<keyword evidence="10" id="KW-1185">Reference proteome</keyword>
<reference evidence="9" key="1">
    <citation type="journal article" date="2014" name="Int. J. Syst. Evol. Microbiol.">
        <title>Complete genome sequence of Corynebacterium casei LMG S-19264T (=DSM 44701T), isolated from a smear-ripened cheese.</title>
        <authorList>
            <consortium name="US DOE Joint Genome Institute (JGI-PGF)"/>
            <person name="Walter F."/>
            <person name="Albersmeier A."/>
            <person name="Kalinowski J."/>
            <person name="Ruckert C."/>
        </authorList>
    </citation>
    <scope>NUCLEOTIDE SEQUENCE</scope>
    <source>
        <strain evidence="9">CGMCC 1.15478</strain>
    </source>
</reference>
<evidence type="ECO:0000259" key="8">
    <source>
        <dbReference type="Pfam" id="PF05425"/>
    </source>
</evidence>
<evidence type="ECO:0000256" key="2">
    <source>
        <dbReference type="ARBA" id="ARBA00022475"/>
    </source>
</evidence>
<dbReference type="AlphaFoldDB" id="A0A916UGG1"/>
<feature type="transmembrane region" description="Helical" evidence="7">
    <location>
        <begin position="76"/>
        <end position="101"/>
    </location>
</feature>
<evidence type="ECO:0000256" key="7">
    <source>
        <dbReference type="SAM" id="Phobius"/>
    </source>
</evidence>
<keyword evidence="5 7" id="KW-0472">Membrane</keyword>
<evidence type="ECO:0000256" key="5">
    <source>
        <dbReference type="ARBA" id="ARBA00023136"/>
    </source>
</evidence>
<feature type="transmembrane region" description="Helical" evidence="7">
    <location>
        <begin position="37"/>
        <end position="56"/>
    </location>
</feature>
<evidence type="ECO:0000256" key="3">
    <source>
        <dbReference type="ARBA" id="ARBA00022692"/>
    </source>
</evidence>
<dbReference type="Pfam" id="PF09678">
    <property type="entry name" value="Caa3_CtaG"/>
    <property type="match status" value="1"/>
</dbReference>
<feature type="domain" description="Copper resistance protein D" evidence="8">
    <location>
        <begin position="258"/>
        <end position="354"/>
    </location>
</feature>
<dbReference type="PANTHER" id="PTHR34820:SF4">
    <property type="entry name" value="INNER MEMBRANE PROTEIN YEBZ"/>
    <property type="match status" value="1"/>
</dbReference>
<feature type="transmembrane region" description="Helical" evidence="7">
    <location>
        <begin position="421"/>
        <end position="441"/>
    </location>
</feature>